<dbReference type="NCBIfam" id="TIGR00369">
    <property type="entry name" value="unchar_dom_1"/>
    <property type="match status" value="1"/>
</dbReference>
<dbReference type="RefSeq" id="WP_093884623.1">
    <property type="nucleotide sequence ID" value="NZ_FOBS01000035.1"/>
</dbReference>
<protein>
    <submittedName>
        <fullName evidence="1">Uncharacterized domain 1-containing protein</fullName>
    </submittedName>
</protein>
<keyword evidence="2" id="KW-1185">Reference proteome</keyword>
<dbReference type="InterPro" id="IPR003736">
    <property type="entry name" value="PAAI_dom"/>
</dbReference>
<dbReference type="GO" id="GO:0005829">
    <property type="term" value="C:cytosol"/>
    <property type="evidence" value="ECO:0007669"/>
    <property type="project" value="TreeGrafter"/>
</dbReference>
<dbReference type="GO" id="GO:0061522">
    <property type="term" value="F:1,4-dihydroxy-2-naphthoyl-CoA thioesterase activity"/>
    <property type="evidence" value="ECO:0007669"/>
    <property type="project" value="TreeGrafter"/>
</dbReference>
<evidence type="ECO:0000313" key="1">
    <source>
        <dbReference type="EMBL" id="SEM69238.1"/>
    </source>
</evidence>
<dbReference type="SUPFAM" id="SSF54637">
    <property type="entry name" value="Thioesterase/thiol ester dehydrase-isomerase"/>
    <property type="match status" value="1"/>
</dbReference>
<dbReference type="InterPro" id="IPR027961">
    <property type="entry name" value="DUF4442"/>
</dbReference>
<proteinExistence type="predicted"/>
<name>A0A1H8AHD3_9BACT</name>
<sequence>MKYNWEIEFSIEEVNEQHVVSRMPVSSRMLNPFGTVHAGAIIWFADVTATVLALGTEEIPIDGKGFPLAINLNSSLLGNQRSGELKAEATFVHKGKQVMVVRTKVTGDNEKLLAEITTTHIPAR</sequence>
<dbReference type="Proteomes" id="UP000198744">
    <property type="component" value="Unassembled WGS sequence"/>
</dbReference>
<gene>
    <name evidence="1" type="ORF">SAMN04489760_1359</name>
</gene>
<organism evidence="1 2">
    <name type="scientific">Syntrophus gentianae</name>
    <dbReference type="NCBI Taxonomy" id="43775"/>
    <lineage>
        <taxon>Bacteria</taxon>
        <taxon>Pseudomonadati</taxon>
        <taxon>Thermodesulfobacteriota</taxon>
        <taxon>Syntrophia</taxon>
        <taxon>Syntrophales</taxon>
        <taxon>Syntrophaceae</taxon>
        <taxon>Syntrophus</taxon>
    </lineage>
</organism>
<dbReference type="Pfam" id="PF14539">
    <property type="entry name" value="DUF4442"/>
    <property type="match status" value="1"/>
</dbReference>
<evidence type="ECO:0000313" key="2">
    <source>
        <dbReference type="Proteomes" id="UP000198744"/>
    </source>
</evidence>
<dbReference type="PANTHER" id="PTHR43240">
    <property type="entry name" value="1,4-DIHYDROXY-2-NAPHTHOYL-COA THIOESTERASE 1"/>
    <property type="match status" value="1"/>
</dbReference>
<reference evidence="1 2" key="1">
    <citation type="submission" date="2016-10" db="EMBL/GenBank/DDBJ databases">
        <authorList>
            <person name="de Groot N.N."/>
        </authorList>
    </citation>
    <scope>NUCLEOTIDE SEQUENCE [LARGE SCALE GENOMIC DNA]</scope>
    <source>
        <strain evidence="1 2">DSM 8423</strain>
    </source>
</reference>
<dbReference type="OrthoDB" id="9813282at2"/>
<dbReference type="EMBL" id="FOBS01000035">
    <property type="protein sequence ID" value="SEM69238.1"/>
    <property type="molecule type" value="Genomic_DNA"/>
</dbReference>
<dbReference type="CDD" id="cd03443">
    <property type="entry name" value="PaaI_thioesterase"/>
    <property type="match status" value="1"/>
</dbReference>
<dbReference type="PANTHER" id="PTHR43240:SF10">
    <property type="entry name" value="BLL4964 PROTEIN"/>
    <property type="match status" value="1"/>
</dbReference>
<accession>A0A1H8AHD3</accession>
<dbReference type="InterPro" id="IPR029069">
    <property type="entry name" value="HotDog_dom_sf"/>
</dbReference>
<dbReference type="AlphaFoldDB" id="A0A1H8AHD3"/>
<dbReference type="STRING" id="43775.SAMN04489760_1359"/>
<dbReference type="Gene3D" id="3.10.129.10">
    <property type="entry name" value="Hotdog Thioesterase"/>
    <property type="match status" value="1"/>
</dbReference>